<dbReference type="InterPro" id="IPR032858">
    <property type="entry name" value="CcoP_N"/>
</dbReference>
<proteinExistence type="predicted"/>
<organism evidence="11 12">
    <name type="scientific">Hymenobacter actinosclerus</name>
    <dbReference type="NCBI Taxonomy" id="82805"/>
    <lineage>
        <taxon>Bacteria</taxon>
        <taxon>Pseudomonadati</taxon>
        <taxon>Bacteroidota</taxon>
        <taxon>Cytophagia</taxon>
        <taxon>Cytophagales</taxon>
        <taxon>Hymenobacteraceae</taxon>
        <taxon>Hymenobacter</taxon>
    </lineage>
</organism>
<evidence type="ECO:0000256" key="1">
    <source>
        <dbReference type="ARBA" id="ARBA00022448"/>
    </source>
</evidence>
<dbReference type="Gene3D" id="6.10.280.130">
    <property type="match status" value="1"/>
</dbReference>
<evidence type="ECO:0000313" key="11">
    <source>
        <dbReference type="EMBL" id="SET83103.1"/>
    </source>
</evidence>
<keyword evidence="1" id="KW-0813">Transport</keyword>
<protein>
    <submittedName>
        <fullName evidence="11">Cytochrome c oxidase cbb3-type subunit 3</fullName>
    </submittedName>
</protein>
<feature type="domain" description="Cytochrome c" evidence="10">
    <location>
        <begin position="199"/>
        <end position="278"/>
    </location>
</feature>
<feature type="signal peptide" evidence="9">
    <location>
        <begin position="1"/>
        <end position="25"/>
    </location>
</feature>
<evidence type="ECO:0000256" key="8">
    <source>
        <dbReference type="SAM" id="Phobius"/>
    </source>
</evidence>
<evidence type="ECO:0000256" key="6">
    <source>
        <dbReference type="PROSITE-ProRule" id="PRU00433"/>
    </source>
</evidence>
<keyword evidence="3 6" id="KW-0479">Metal-binding</keyword>
<sequence length="303" mass="32519">MLTLLSIRRALLPVALLAPALAAVAQDAAAPAADAAAAAAAPAADTGAQMFMFWFLLATLALVLLVFGLLFVLLVIKMKPQLRALYELPTVHDTWSGKVLGLLVGDAALITGKDKDELMGHDYDGITEFDNDLPPWWKYGFYFTIVFAIGYMVFYHVTYTGDLQLAEYETEMQQAALLVSADDDDPNKLTTYTALTAGPDLEAGKALFITNCAACHGTEGEGKVGPNLTDDYWLHGGDVNHVYKTIKFGVTSKGMVAWKGKLSGKQILQVASYIESLHGTNPPNAKEPQGEKEAPSGPPLAAK</sequence>
<dbReference type="PRINTS" id="PR00605">
    <property type="entry name" value="CYTCHROMECIC"/>
</dbReference>
<dbReference type="InterPro" id="IPR038414">
    <property type="entry name" value="CcoP_N_sf"/>
</dbReference>
<dbReference type="PANTHER" id="PTHR33751:SF1">
    <property type="entry name" value="CBB3-TYPE CYTOCHROME C OXIDASE SUBUNIT FIXP"/>
    <property type="match status" value="1"/>
</dbReference>
<dbReference type="EMBL" id="FOHS01000003">
    <property type="protein sequence ID" value="SET83103.1"/>
    <property type="molecule type" value="Genomic_DNA"/>
</dbReference>
<evidence type="ECO:0000256" key="5">
    <source>
        <dbReference type="ARBA" id="ARBA00023004"/>
    </source>
</evidence>
<keyword evidence="9" id="KW-0732">Signal</keyword>
<dbReference type="RefSeq" id="WP_092772768.1">
    <property type="nucleotide sequence ID" value="NZ_FOHS01000003.1"/>
</dbReference>
<keyword evidence="8" id="KW-1133">Transmembrane helix</keyword>
<evidence type="ECO:0000256" key="9">
    <source>
        <dbReference type="SAM" id="SignalP"/>
    </source>
</evidence>
<dbReference type="GO" id="GO:0020037">
    <property type="term" value="F:heme binding"/>
    <property type="evidence" value="ECO:0007669"/>
    <property type="project" value="InterPro"/>
</dbReference>
<dbReference type="GO" id="GO:0005506">
    <property type="term" value="F:iron ion binding"/>
    <property type="evidence" value="ECO:0007669"/>
    <property type="project" value="InterPro"/>
</dbReference>
<dbReference type="AlphaFoldDB" id="A0A1I0HJ53"/>
<dbReference type="SUPFAM" id="SSF46626">
    <property type="entry name" value="Cytochrome c"/>
    <property type="match status" value="1"/>
</dbReference>
<dbReference type="Pfam" id="PF14715">
    <property type="entry name" value="FixP_N"/>
    <property type="match status" value="1"/>
</dbReference>
<evidence type="ECO:0000259" key="10">
    <source>
        <dbReference type="PROSITE" id="PS51007"/>
    </source>
</evidence>
<evidence type="ECO:0000256" key="3">
    <source>
        <dbReference type="ARBA" id="ARBA00022723"/>
    </source>
</evidence>
<feature type="transmembrane region" description="Helical" evidence="8">
    <location>
        <begin position="53"/>
        <end position="76"/>
    </location>
</feature>
<evidence type="ECO:0000256" key="4">
    <source>
        <dbReference type="ARBA" id="ARBA00022982"/>
    </source>
</evidence>
<accession>A0A1I0HJ53</accession>
<evidence type="ECO:0000313" key="12">
    <source>
        <dbReference type="Proteomes" id="UP000198697"/>
    </source>
</evidence>
<feature type="region of interest" description="Disordered" evidence="7">
    <location>
        <begin position="278"/>
        <end position="303"/>
    </location>
</feature>
<name>A0A1I0HJ53_9BACT</name>
<keyword evidence="4" id="KW-0249">Electron transport</keyword>
<evidence type="ECO:0000256" key="7">
    <source>
        <dbReference type="SAM" id="MobiDB-lite"/>
    </source>
</evidence>
<feature type="transmembrane region" description="Helical" evidence="8">
    <location>
        <begin position="139"/>
        <end position="157"/>
    </location>
</feature>
<keyword evidence="5 6" id="KW-0408">Iron</keyword>
<dbReference type="InterPro" id="IPR050597">
    <property type="entry name" value="Cytochrome_c_Oxidase_Subunit"/>
</dbReference>
<dbReference type="InterPro" id="IPR036909">
    <property type="entry name" value="Cyt_c-like_dom_sf"/>
</dbReference>
<dbReference type="STRING" id="82805.SAMN04487998_2927"/>
<evidence type="ECO:0000256" key="2">
    <source>
        <dbReference type="ARBA" id="ARBA00022617"/>
    </source>
</evidence>
<dbReference type="InterPro" id="IPR009056">
    <property type="entry name" value="Cyt_c-like_dom"/>
</dbReference>
<keyword evidence="8" id="KW-0472">Membrane</keyword>
<gene>
    <name evidence="11" type="ORF">SAMN04487998_2927</name>
</gene>
<feature type="chain" id="PRO_5011772547" evidence="9">
    <location>
        <begin position="26"/>
        <end position="303"/>
    </location>
</feature>
<dbReference type="GO" id="GO:0009055">
    <property type="term" value="F:electron transfer activity"/>
    <property type="evidence" value="ECO:0007669"/>
    <property type="project" value="InterPro"/>
</dbReference>
<dbReference type="Gene3D" id="1.10.760.10">
    <property type="entry name" value="Cytochrome c-like domain"/>
    <property type="match status" value="1"/>
</dbReference>
<dbReference type="PANTHER" id="PTHR33751">
    <property type="entry name" value="CBB3-TYPE CYTOCHROME C OXIDASE SUBUNIT FIXP"/>
    <property type="match status" value="1"/>
</dbReference>
<dbReference type="Pfam" id="PF13442">
    <property type="entry name" value="Cytochrome_CBB3"/>
    <property type="match status" value="1"/>
</dbReference>
<dbReference type="InterPro" id="IPR008168">
    <property type="entry name" value="Cyt_C_IC"/>
</dbReference>
<keyword evidence="8" id="KW-0812">Transmembrane</keyword>
<keyword evidence="2 6" id="KW-0349">Heme</keyword>
<dbReference type="Proteomes" id="UP000198697">
    <property type="component" value="Unassembled WGS sequence"/>
</dbReference>
<reference evidence="12" key="1">
    <citation type="submission" date="2016-10" db="EMBL/GenBank/DDBJ databases">
        <authorList>
            <person name="Varghese N."/>
            <person name="Submissions S."/>
        </authorList>
    </citation>
    <scope>NUCLEOTIDE SEQUENCE [LARGE SCALE GENOMIC DNA]</scope>
    <source>
        <strain evidence="12">DSM 15310</strain>
    </source>
</reference>
<keyword evidence="12" id="KW-1185">Reference proteome</keyword>
<dbReference type="PROSITE" id="PS51007">
    <property type="entry name" value="CYTC"/>
    <property type="match status" value="1"/>
</dbReference>